<gene>
    <name evidence="3" type="ORF">RDB_LOCUS176427</name>
</gene>
<dbReference type="PANTHER" id="PTHR41814">
    <property type="entry name" value="EXPRESSED PROTEIN"/>
    <property type="match status" value="1"/>
</dbReference>
<sequence length="405" mass="44280">MRFYALSLLALPLASANPSKYNMNYTSHDSKVELVKSAMLASIRTSWEQGVAADSLAELDFPEYSVYGYNGNNMKSNTYRCPPSARRRVPFQIIQFALSAAVRQSSDGRLSQLINDGLDGAALDGASAGMALLIGKYIENSYSDYLSQAALKQLNYILYTAPRTSTGAISHRATTKSNWADAVYVGFPFIAAYGTATRNQTLLQLAYDQCRLYRDALRIPEAGIWAHIWNDNKQAFDDKGLWATGNAWAAKGMLNVAILLEKSGQNMTTQVSDLKGWVKEILNGTFARLDSDNLVPNYMDNTGRPGANDTFGDAAASALLAATAYRATTMWPADFGLSYVDNADKIKESVLAKITDLGLLSPIVDPVSWHEKGILSTEAQAFGIMMYAAWRDWAKSVKAGRSACN</sequence>
<dbReference type="AlphaFoldDB" id="A0A8H3EBS3"/>
<evidence type="ECO:0000313" key="3">
    <source>
        <dbReference type="EMBL" id="CAE7226495.1"/>
    </source>
</evidence>
<reference evidence="3" key="1">
    <citation type="submission" date="2021-01" db="EMBL/GenBank/DDBJ databases">
        <authorList>
            <person name="Kaushik A."/>
        </authorList>
    </citation>
    <scope>NUCLEOTIDE SEQUENCE</scope>
    <source>
        <strain evidence="3">AG5</strain>
    </source>
</reference>
<dbReference type="GO" id="GO:0016787">
    <property type="term" value="F:hydrolase activity"/>
    <property type="evidence" value="ECO:0007669"/>
    <property type="project" value="UniProtKB-KW"/>
</dbReference>
<dbReference type="PANTHER" id="PTHR41814:SF1">
    <property type="entry name" value="CELLULASE"/>
    <property type="match status" value="1"/>
</dbReference>
<proteinExistence type="predicted"/>
<dbReference type="InterPro" id="IPR012341">
    <property type="entry name" value="6hp_glycosidase-like_sf"/>
</dbReference>
<dbReference type="Proteomes" id="UP000663827">
    <property type="component" value="Unassembled WGS sequence"/>
</dbReference>
<dbReference type="InterPro" id="IPR010905">
    <property type="entry name" value="Glyco_hydro_88"/>
</dbReference>
<dbReference type="EMBL" id="CAJNJQ010006316">
    <property type="protein sequence ID" value="CAE7226495.1"/>
    <property type="molecule type" value="Genomic_DNA"/>
</dbReference>
<comment type="caution">
    <text evidence="3">The sequence shown here is derived from an EMBL/GenBank/DDBJ whole genome shotgun (WGS) entry which is preliminary data.</text>
</comment>
<evidence type="ECO:0000256" key="1">
    <source>
        <dbReference type="ARBA" id="ARBA00022801"/>
    </source>
</evidence>
<keyword evidence="2" id="KW-0732">Signal</keyword>
<dbReference type="SUPFAM" id="SSF48208">
    <property type="entry name" value="Six-hairpin glycosidases"/>
    <property type="match status" value="1"/>
</dbReference>
<name>A0A8H3EBS3_9AGAM</name>
<dbReference type="Gene3D" id="1.50.10.10">
    <property type="match status" value="1"/>
</dbReference>
<accession>A0A8H3EBS3</accession>
<protein>
    <submittedName>
        <fullName evidence="3">Uncharacterized protein</fullName>
    </submittedName>
</protein>
<keyword evidence="1" id="KW-0378">Hydrolase</keyword>
<dbReference type="InterPro" id="IPR008928">
    <property type="entry name" value="6-hairpin_glycosidase_sf"/>
</dbReference>
<feature type="chain" id="PRO_5034277558" evidence="2">
    <location>
        <begin position="17"/>
        <end position="405"/>
    </location>
</feature>
<evidence type="ECO:0000313" key="4">
    <source>
        <dbReference type="Proteomes" id="UP000663827"/>
    </source>
</evidence>
<evidence type="ECO:0000256" key="2">
    <source>
        <dbReference type="SAM" id="SignalP"/>
    </source>
</evidence>
<organism evidence="3 4">
    <name type="scientific">Rhizoctonia solani</name>
    <dbReference type="NCBI Taxonomy" id="456999"/>
    <lineage>
        <taxon>Eukaryota</taxon>
        <taxon>Fungi</taxon>
        <taxon>Dikarya</taxon>
        <taxon>Basidiomycota</taxon>
        <taxon>Agaricomycotina</taxon>
        <taxon>Agaricomycetes</taxon>
        <taxon>Cantharellales</taxon>
        <taxon>Ceratobasidiaceae</taxon>
        <taxon>Rhizoctonia</taxon>
    </lineage>
</organism>
<feature type="signal peptide" evidence="2">
    <location>
        <begin position="1"/>
        <end position="16"/>
    </location>
</feature>
<dbReference type="GO" id="GO:0005975">
    <property type="term" value="P:carbohydrate metabolic process"/>
    <property type="evidence" value="ECO:0007669"/>
    <property type="project" value="InterPro"/>
</dbReference>
<dbReference type="Pfam" id="PF07470">
    <property type="entry name" value="Glyco_hydro_88"/>
    <property type="match status" value="1"/>
</dbReference>